<dbReference type="Proteomes" id="UP000199077">
    <property type="component" value="Chromosome I"/>
</dbReference>
<dbReference type="SUPFAM" id="SSF109854">
    <property type="entry name" value="DinB/YfiT-like putative metalloenzymes"/>
    <property type="match status" value="1"/>
</dbReference>
<evidence type="ECO:0000259" key="1">
    <source>
        <dbReference type="Pfam" id="PF11716"/>
    </source>
</evidence>
<evidence type="ECO:0000313" key="2">
    <source>
        <dbReference type="EMBL" id="SDP15406.1"/>
    </source>
</evidence>
<dbReference type="InterPro" id="IPR024344">
    <property type="entry name" value="MDMPI_metal-binding"/>
</dbReference>
<reference evidence="3" key="1">
    <citation type="submission" date="2016-10" db="EMBL/GenBank/DDBJ databases">
        <authorList>
            <person name="Varghese N."/>
            <person name="Submissions S."/>
        </authorList>
    </citation>
    <scope>NUCLEOTIDE SEQUENCE [LARGE SCALE GENOMIC DNA]</scope>
    <source>
        <strain evidence="3">DSM 22329</strain>
    </source>
</reference>
<dbReference type="Pfam" id="PF11716">
    <property type="entry name" value="MDMPI_N"/>
    <property type="match status" value="1"/>
</dbReference>
<dbReference type="InterPro" id="IPR017520">
    <property type="entry name" value="CHP03086"/>
</dbReference>
<dbReference type="InterPro" id="IPR034660">
    <property type="entry name" value="DinB/YfiT-like"/>
</dbReference>
<feature type="domain" description="Mycothiol-dependent maleylpyruvate isomerase metal-binding" evidence="1">
    <location>
        <begin position="20"/>
        <end position="138"/>
    </location>
</feature>
<dbReference type="NCBIfam" id="TIGR03086">
    <property type="entry name" value="TIGR03086 family metal-binding protein"/>
    <property type="match status" value="1"/>
</dbReference>
<dbReference type="AlphaFoldDB" id="A0A1H0QFB9"/>
<dbReference type="EMBL" id="LT629711">
    <property type="protein sequence ID" value="SDP15406.1"/>
    <property type="molecule type" value="Genomic_DNA"/>
</dbReference>
<dbReference type="GO" id="GO:0046872">
    <property type="term" value="F:metal ion binding"/>
    <property type="evidence" value="ECO:0007669"/>
    <property type="project" value="InterPro"/>
</dbReference>
<protein>
    <submittedName>
        <fullName evidence="2">TIGR03086 family protein</fullName>
    </submittedName>
</protein>
<evidence type="ECO:0000313" key="3">
    <source>
        <dbReference type="Proteomes" id="UP000199077"/>
    </source>
</evidence>
<gene>
    <name evidence="2" type="ORF">SAMN04489867_1566</name>
</gene>
<dbReference type="STRING" id="443156.SAMN04489867_1566"/>
<keyword evidence="3" id="KW-1185">Reference proteome</keyword>
<organism evidence="2 3">
    <name type="scientific">Pedococcus dokdonensis</name>
    <dbReference type="NCBI Taxonomy" id="443156"/>
    <lineage>
        <taxon>Bacteria</taxon>
        <taxon>Bacillati</taxon>
        <taxon>Actinomycetota</taxon>
        <taxon>Actinomycetes</taxon>
        <taxon>Micrococcales</taxon>
        <taxon>Intrasporangiaceae</taxon>
        <taxon>Pedococcus</taxon>
    </lineage>
</organism>
<sequence>MSSAAGQNRPPRAVELLERAIAYTRSSLILVTAADLGRHTPCRDWVLHDLLTHMDDALEAMAVAAQAASLSLVPSSSPDDGSDLLDSICHRARGLLAHWHPPEGLPASPVELGELTLSRELLGSVGALEITLHGWDVAESIGRPRTIPPGLAMDLWPVARDHITDADRPVRFGEPVEVSEWATPAARLLAQAGRSTDW</sequence>
<name>A0A1H0QFB9_9MICO</name>
<proteinExistence type="predicted"/>
<accession>A0A1H0QFB9</accession>